<dbReference type="PROSITE" id="PS51257">
    <property type="entry name" value="PROKAR_LIPOPROTEIN"/>
    <property type="match status" value="1"/>
</dbReference>
<dbReference type="InterPro" id="IPR009736">
    <property type="entry name" value="DUF1307"/>
</dbReference>
<accession>A0ABY5JM95</accession>
<dbReference type="Proteomes" id="UP001059773">
    <property type="component" value="Chromosome"/>
</dbReference>
<reference evidence="1" key="1">
    <citation type="submission" date="2022-07" db="EMBL/GenBank/DDBJ databases">
        <title>FELIX.</title>
        <authorList>
            <person name="Wan K.H."/>
            <person name="Park S."/>
            <person name="Lawrence Q."/>
            <person name="Eichenberger J.P."/>
            <person name="Booth B.W."/>
            <person name="Piaggio A.J."/>
            <person name="Chandler J.C."/>
            <person name="Franklin A.B."/>
            <person name="Celniker S.E."/>
        </authorList>
    </citation>
    <scope>NUCLEOTIDE SEQUENCE</scope>
    <source>
        <strain evidence="1">QA-1986 374</strain>
    </source>
</reference>
<name>A0ABY5JM95_9BACI</name>
<organism evidence="1 2">
    <name type="scientific">Oceanobacillus jeddahense</name>
    <dbReference type="NCBI Taxonomy" id="1462527"/>
    <lineage>
        <taxon>Bacteria</taxon>
        <taxon>Bacillati</taxon>
        <taxon>Bacillota</taxon>
        <taxon>Bacilli</taxon>
        <taxon>Bacillales</taxon>
        <taxon>Bacillaceae</taxon>
        <taxon>Oceanobacillus</taxon>
    </lineage>
</organism>
<dbReference type="EMBL" id="CP101914">
    <property type="protein sequence ID" value="UUI01409.1"/>
    <property type="molecule type" value="Genomic_DNA"/>
</dbReference>
<dbReference type="RefSeq" id="WP_256706802.1">
    <property type="nucleotide sequence ID" value="NZ_CP101914.1"/>
</dbReference>
<evidence type="ECO:0000313" key="2">
    <source>
        <dbReference type="Proteomes" id="UP001059773"/>
    </source>
</evidence>
<protein>
    <submittedName>
        <fullName evidence="1">DUF1307 domain-containing protein</fullName>
    </submittedName>
</protein>
<dbReference type="SUPFAM" id="SSF160704">
    <property type="entry name" value="YehR-like"/>
    <property type="match status" value="1"/>
</dbReference>
<sequence length="153" mass="17472">MMKRMLRIIGLLFLFLCTVGLIACSSSETITLRGDIEDFANDVEIILEAKDEEVQSMQYVIASSYSDMNITKEEAKEMEEEIRLMYGSLMGADGMGVNVNYGDTEMELVMYIDFREVNQSDLSEYGFENVEDGDLELENMMMQLEEAGFERES</sequence>
<evidence type="ECO:0000313" key="1">
    <source>
        <dbReference type="EMBL" id="UUI01409.1"/>
    </source>
</evidence>
<dbReference type="Gene3D" id="3.30.1830.10">
    <property type="entry name" value="YehR-like"/>
    <property type="match status" value="1"/>
</dbReference>
<keyword evidence="2" id="KW-1185">Reference proteome</keyword>
<dbReference type="Pfam" id="PF06998">
    <property type="entry name" value="DUF1307"/>
    <property type="match status" value="1"/>
</dbReference>
<dbReference type="InterPro" id="IPR036699">
    <property type="entry name" value="YehR-like_sf"/>
</dbReference>
<proteinExistence type="predicted"/>
<gene>
    <name evidence="1" type="ORF">NP439_15265</name>
</gene>